<organism evidence="10 11">
    <name type="scientific">Saponaria officinalis</name>
    <name type="common">Common soapwort</name>
    <name type="synonym">Lychnis saponaria</name>
    <dbReference type="NCBI Taxonomy" id="3572"/>
    <lineage>
        <taxon>Eukaryota</taxon>
        <taxon>Viridiplantae</taxon>
        <taxon>Streptophyta</taxon>
        <taxon>Embryophyta</taxon>
        <taxon>Tracheophyta</taxon>
        <taxon>Spermatophyta</taxon>
        <taxon>Magnoliopsida</taxon>
        <taxon>eudicotyledons</taxon>
        <taxon>Gunneridae</taxon>
        <taxon>Pentapetalae</taxon>
        <taxon>Caryophyllales</taxon>
        <taxon>Caryophyllaceae</taxon>
        <taxon>Caryophylleae</taxon>
        <taxon>Saponaria</taxon>
    </lineage>
</organism>
<feature type="region of interest" description="Disordered" evidence="9">
    <location>
        <begin position="92"/>
        <end position="131"/>
    </location>
</feature>
<protein>
    <recommendedName>
        <fullName evidence="12">Sec-independent protein translocase protein TATA, chloroplastic</fullName>
    </recommendedName>
</protein>
<keyword evidence="7" id="KW-0472">Membrane</keyword>
<accession>A0AAW1LLB9</accession>
<keyword evidence="4" id="KW-0653">Protein transport</keyword>
<evidence type="ECO:0000256" key="5">
    <source>
        <dbReference type="ARBA" id="ARBA00022989"/>
    </source>
</evidence>
<evidence type="ECO:0000256" key="6">
    <source>
        <dbReference type="ARBA" id="ARBA00023010"/>
    </source>
</evidence>
<keyword evidence="2" id="KW-0813">Transport</keyword>
<sequence>MEISSLTTTLSLPSFHKAYKPFYSKPVRLTRPVYPTRKRGLVCNSLFGLGVPELAVIAGVAALVFGPKQLPEIGRTLGKSIKGFQQAAKEFEQELKKPDEGESSDNLVEAKPTPQSSEENGNLVSSSKETS</sequence>
<keyword evidence="5" id="KW-1133">Transmembrane helix</keyword>
<dbReference type="GO" id="GO:0006886">
    <property type="term" value="P:intracellular protein transport"/>
    <property type="evidence" value="ECO:0007669"/>
    <property type="project" value="UniProtKB-ARBA"/>
</dbReference>
<evidence type="ECO:0000256" key="3">
    <source>
        <dbReference type="ARBA" id="ARBA00022692"/>
    </source>
</evidence>
<name>A0AAW1LLB9_SAPOF</name>
<gene>
    <name evidence="10" type="ORF">RND81_04G198200</name>
</gene>
<dbReference type="EMBL" id="JBDFQZ010000004">
    <property type="protein sequence ID" value="KAK9735315.1"/>
    <property type="molecule type" value="Genomic_DNA"/>
</dbReference>
<keyword evidence="11" id="KW-1185">Reference proteome</keyword>
<dbReference type="Gene3D" id="1.20.5.3310">
    <property type="match status" value="1"/>
</dbReference>
<dbReference type="InterPro" id="IPR006312">
    <property type="entry name" value="TatA/E"/>
</dbReference>
<evidence type="ECO:0008006" key="12">
    <source>
        <dbReference type="Google" id="ProtNLM"/>
    </source>
</evidence>
<dbReference type="HAMAP" id="MF_00236">
    <property type="entry name" value="TatA_E"/>
    <property type="match status" value="1"/>
</dbReference>
<dbReference type="PANTHER" id="PTHR33162">
    <property type="entry name" value="SEC-INDEPENDENT PROTEIN TRANSLOCASE PROTEIN TATA, CHLOROPLASTIC"/>
    <property type="match status" value="1"/>
</dbReference>
<evidence type="ECO:0000256" key="1">
    <source>
        <dbReference type="ARBA" id="ARBA00004581"/>
    </source>
</evidence>
<evidence type="ECO:0000313" key="10">
    <source>
        <dbReference type="EMBL" id="KAK9735315.1"/>
    </source>
</evidence>
<comment type="function">
    <text evidence="8">Part of the twin-arginine translocation (Tat) system that transports large folded proteins containing a characteristic twin-arginine motif in their signal peptide across the thylakoid membrane. Involved in delta pH-dependent protein transport required for chloroplast development, especially thylakoid membrane formation. TATC and TATB mediate precursor recognition, whereas TATA facilitates translocation.</text>
</comment>
<comment type="caution">
    <text evidence="10">The sequence shown here is derived from an EMBL/GenBank/DDBJ whole genome shotgun (WGS) entry which is preliminary data.</text>
</comment>
<feature type="compositionally biased region" description="Polar residues" evidence="9">
    <location>
        <begin position="113"/>
        <end position="131"/>
    </location>
</feature>
<reference evidence="10" key="1">
    <citation type="submission" date="2024-03" db="EMBL/GenBank/DDBJ databases">
        <title>WGS assembly of Saponaria officinalis var. Norfolk2.</title>
        <authorList>
            <person name="Jenkins J."/>
            <person name="Shu S."/>
            <person name="Grimwood J."/>
            <person name="Barry K."/>
            <person name="Goodstein D."/>
            <person name="Schmutz J."/>
            <person name="Leebens-Mack J."/>
            <person name="Osbourn A."/>
        </authorList>
    </citation>
    <scope>NUCLEOTIDE SEQUENCE [LARGE SCALE GENOMIC DNA]</scope>
    <source>
        <strain evidence="10">JIC</strain>
    </source>
</reference>
<keyword evidence="3" id="KW-0812">Transmembrane</keyword>
<dbReference type="Proteomes" id="UP001443914">
    <property type="component" value="Unassembled WGS sequence"/>
</dbReference>
<comment type="subcellular location">
    <subcellularLocation>
        <location evidence="1">Plastid</location>
        <location evidence="1">Chloroplast thylakoid membrane</location>
        <topology evidence="1">Single-pass membrane protein</topology>
    </subcellularLocation>
</comment>
<evidence type="ECO:0000256" key="2">
    <source>
        <dbReference type="ARBA" id="ARBA00022448"/>
    </source>
</evidence>
<dbReference type="GO" id="GO:0009535">
    <property type="term" value="C:chloroplast thylakoid membrane"/>
    <property type="evidence" value="ECO:0007669"/>
    <property type="project" value="UniProtKB-SubCell"/>
</dbReference>
<dbReference type="GO" id="GO:0043953">
    <property type="term" value="P:protein transport by the Tat complex"/>
    <property type="evidence" value="ECO:0007669"/>
    <property type="project" value="InterPro"/>
</dbReference>
<dbReference type="AlphaFoldDB" id="A0AAW1LLB9"/>
<dbReference type="PANTHER" id="PTHR33162:SF1">
    <property type="entry name" value="SEC-INDEPENDENT PROTEIN TRANSLOCASE PROTEIN TATA, CHLOROPLASTIC"/>
    <property type="match status" value="1"/>
</dbReference>
<evidence type="ECO:0000256" key="8">
    <source>
        <dbReference type="ARBA" id="ARBA00025340"/>
    </source>
</evidence>
<keyword evidence="6" id="KW-0811">Translocation</keyword>
<evidence type="ECO:0000256" key="7">
    <source>
        <dbReference type="ARBA" id="ARBA00023136"/>
    </source>
</evidence>
<dbReference type="Pfam" id="PF02416">
    <property type="entry name" value="TatA_B_E"/>
    <property type="match status" value="1"/>
</dbReference>
<proteinExistence type="inferred from homology"/>
<evidence type="ECO:0000313" key="11">
    <source>
        <dbReference type="Proteomes" id="UP001443914"/>
    </source>
</evidence>
<dbReference type="NCBIfam" id="NF011429">
    <property type="entry name" value="PRK14857.1"/>
    <property type="match status" value="1"/>
</dbReference>
<dbReference type="InterPro" id="IPR003369">
    <property type="entry name" value="TatA/B/E"/>
</dbReference>
<evidence type="ECO:0000256" key="4">
    <source>
        <dbReference type="ARBA" id="ARBA00022927"/>
    </source>
</evidence>
<evidence type="ECO:0000256" key="9">
    <source>
        <dbReference type="SAM" id="MobiDB-lite"/>
    </source>
</evidence>
<dbReference type="NCBIfam" id="TIGR01411">
    <property type="entry name" value="tatAE"/>
    <property type="match status" value="1"/>
</dbReference>